<name>A0A820N903_9BILA</name>
<sequence>QCDGIRFLWNNVFESIDAIKNKKHDGNGCILAHCMGLGKTLQVISFIHTIFNYDKITNVRHCLVLCPINAGENRRFNRDLPPD</sequence>
<dbReference type="InterPro" id="IPR038718">
    <property type="entry name" value="SNF2-like_sf"/>
</dbReference>
<evidence type="ECO:0000256" key="5">
    <source>
        <dbReference type="ARBA" id="ARBA00022840"/>
    </source>
</evidence>
<dbReference type="GO" id="GO:0003677">
    <property type="term" value="F:DNA binding"/>
    <property type="evidence" value="ECO:0007669"/>
    <property type="project" value="UniProtKB-KW"/>
</dbReference>
<dbReference type="GO" id="GO:0004386">
    <property type="term" value="F:helicase activity"/>
    <property type="evidence" value="ECO:0007669"/>
    <property type="project" value="UniProtKB-KW"/>
</dbReference>
<keyword evidence="4" id="KW-0347">Helicase</keyword>
<dbReference type="PANTHER" id="PTHR45797:SF3">
    <property type="entry name" value="TRANSCRIPTIONAL REGULATOR ATRX HOMOLOG"/>
    <property type="match status" value="1"/>
</dbReference>
<dbReference type="PANTHER" id="PTHR45797">
    <property type="entry name" value="RAD54-LIKE"/>
    <property type="match status" value="1"/>
</dbReference>
<proteinExistence type="inferred from homology"/>
<feature type="non-terminal residue" evidence="9">
    <location>
        <position position="1"/>
    </location>
</feature>
<evidence type="ECO:0000256" key="6">
    <source>
        <dbReference type="ARBA" id="ARBA00023125"/>
    </source>
</evidence>
<evidence type="ECO:0000256" key="3">
    <source>
        <dbReference type="ARBA" id="ARBA00022741"/>
    </source>
</evidence>
<comment type="subcellular location">
    <subcellularLocation>
        <location evidence="1">Nucleus</location>
    </subcellularLocation>
</comment>
<keyword evidence="3" id="KW-0547">Nucleotide-binding</keyword>
<keyword evidence="7" id="KW-0539">Nucleus</keyword>
<keyword evidence="6" id="KW-0238">DNA-binding</keyword>
<evidence type="ECO:0000256" key="2">
    <source>
        <dbReference type="ARBA" id="ARBA00007025"/>
    </source>
</evidence>
<dbReference type="SUPFAM" id="SSF52540">
    <property type="entry name" value="P-loop containing nucleoside triphosphate hydrolases"/>
    <property type="match status" value="1"/>
</dbReference>
<evidence type="ECO:0000259" key="8">
    <source>
        <dbReference type="Pfam" id="PF00176"/>
    </source>
</evidence>
<dbReference type="InterPro" id="IPR044574">
    <property type="entry name" value="ARIP4-like"/>
</dbReference>
<gene>
    <name evidence="9" type="ORF">OXD698_LOCUS50582</name>
</gene>
<keyword evidence="5" id="KW-0067">ATP-binding</keyword>
<dbReference type="Proteomes" id="UP000663844">
    <property type="component" value="Unassembled WGS sequence"/>
</dbReference>
<evidence type="ECO:0000256" key="7">
    <source>
        <dbReference type="ARBA" id="ARBA00023242"/>
    </source>
</evidence>
<dbReference type="InterPro" id="IPR027417">
    <property type="entry name" value="P-loop_NTPase"/>
</dbReference>
<dbReference type="Pfam" id="PF00176">
    <property type="entry name" value="SNF2-rel_dom"/>
    <property type="match status" value="1"/>
</dbReference>
<evidence type="ECO:0000313" key="9">
    <source>
        <dbReference type="EMBL" id="CAF4385125.1"/>
    </source>
</evidence>
<comment type="similarity">
    <text evidence="2">Belongs to the SNF2/RAD54 helicase family.</text>
</comment>
<evidence type="ECO:0000313" key="10">
    <source>
        <dbReference type="Proteomes" id="UP000663844"/>
    </source>
</evidence>
<dbReference type="GO" id="GO:0005524">
    <property type="term" value="F:ATP binding"/>
    <property type="evidence" value="ECO:0007669"/>
    <property type="project" value="UniProtKB-KW"/>
</dbReference>
<accession>A0A820N903</accession>
<dbReference type="GO" id="GO:0016887">
    <property type="term" value="F:ATP hydrolysis activity"/>
    <property type="evidence" value="ECO:0007669"/>
    <property type="project" value="InterPro"/>
</dbReference>
<dbReference type="AlphaFoldDB" id="A0A820N903"/>
<reference evidence="9" key="1">
    <citation type="submission" date="2021-02" db="EMBL/GenBank/DDBJ databases">
        <authorList>
            <person name="Nowell W R."/>
        </authorList>
    </citation>
    <scope>NUCLEOTIDE SEQUENCE</scope>
</reference>
<evidence type="ECO:0000256" key="1">
    <source>
        <dbReference type="ARBA" id="ARBA00004123"/>
    </source>
</evidence>
<feature type="domain" description="SNF2 N-terminal" evidence="8">
    <location>
        <begin position="22"/>
        <end position="69"/>
    </location>
</feature>
<dbReference type="EMBL" id="CAJOAZ010024506">
    <property type="protein sequence ID" value="CAF4385125.1"/>
    <property type="molecule type" value="Genomic_DNA"/>
</dbReference>
<dbReference type="InterPro" id="IPR000330">
    <property type="entry name" value="SNF2_N"/>
</dbReference>
<organism evidence="9 10">
    <name type="scientific">Adineta steineri</name>
    <dbReference type="NCBI Taxonomy" id="433720"/>
    <lineage>
        <taxon>Eukaryota</taxon>
        <taxon>Metazoa</taxon>
        <taxon>Spiralia</taxon>
        <taxon>Gnathifera</taxon>
        <taxon>Rotifera</taxon>
        <taxon>Eurotatoria</taxon>
        <taxon>Bdelloidea</taxon>
        <taxon>Adinetida</taxon>
        <taxon>Adinetidae</taxon>
        <taxon>Adineta</taxon>
    </lineage>
</organism>
<keyword evidence="4" id="KW-0378">Hydrolase</keyword>
<dbReference type="Gene3D" id="3.40.50.10810">
    <property type="entry name" value="Tandem AAA-ATPase domain"/>
    <property type="match status" value="1"/>
</dbReference>
<evidence type="ECO:0000256" key="4">
    <source>
        <dbReference type="ARBA" id="ARBA00022806"/>
    </source>
</evidence>
<dbReference type="GO" id="GO:0005634">
    <property type="term" value="C:nucleus"/>
    <property type="evidence" value="ECO:0007669"/>
    <property type="project" value="UniProtKB-SubCell"/>
</dbReference>
<comment type="caution">
    <text evidence="9">The sequence shown here is derived from an EMBL/GenBank/DDBJ whole genome shotgun (WGS) entry which is preliminary data.</text>
</comment>
<protein>
    <recommendedName>
        <fullName evidence="8">SNF2 N-terminal domain-containing protein</fullName>
    </recommendedName>
</protein>